<feature type="transmembrane region" description="Helical" evidence="5">
    <location>
        <begin position="331"/>
        <end position="352"/>
    </location>
</feature>
<dbReference type="EMBL" id="JBHPBY010000003">
    <property type="protein sequence ID" value="MFC1848672.1"/>
    <property type="molecule type" value="Genomic_DNA"/>
</dbReference>
<comment type="caution">
    <text evidence="7">The sequence shown here is derived from an EMBL/GenBank/DDBJ whole genome shotgun (WGS) entry which is preliminary data.</text>
</comment>
<feature type="transmembrane region" description="Helical" evidence="5">
    <location>
        <begin position="43"/>
        <end position="64"/>
    </location>
</feature>
<dbReference type="Gene3D" id="1.10.3720.10">
    <property type="entry name" value="MetI-like"/>
    <property type="match status" value="1"/>
</dbReference>
<keyword evidence="4 5" id="KW-0472">Membrane</keyword>
<evidence type="ECO:0000256" key="4">
    <source>
        <dbReference type="ARBA" id="ARBA00023136"/>
    </source>
</evidence>
<keyword evidence="5" id="KW-0813">Transport</keyword>
<keyword evidence="2 5" id="KW-0812">Transmembrane</keyword>
<dbReference type="PROSITE" id="PS50928">
    <property type="entry name" value="ABC_TM1"/>
    <property type="match status" value="1"/>
</dbReference>
<feature type="transmembrane region" description="Helical" evidence="5">
    <location>
        <begin position="170"/>
        <end position="192"/>
    </location>
</feature>
<dbReference type="Proteomes" id="UP001594351">
    <property type="component" value="Unassembled WGS sequence"/>
</dbReference>
<name>A0ABV6YR36_UNCC1</name>
<evidence type="ECO:0000256" key="2">
    <source>
        <dbReference type="ARBA" id="ARBA00022692"/>
    </source>
</evidence>
<keyword evidence="3 5" id="KW-1133">Transmembrane helix</keyword>
<feature type="transmembrane region" description="Helical" evidence="5">
    <location>
        <begin position="229"/>
        <end position="246"/>
    </location>
</feature>
<sequence>MSDEQQLTNTNQDPVALEPKKKKEISLSILKKRWLKFKKLKRGYYSFLLLVFLYIISFFFPLLINNRALIVRYEGKFYFPAFKGYYPGKIFKADVPGEANYSILQRQWQEKNSDNWVLLPLYDHGPYEDINVEGNKIYEAPSSRHWFGTDDVGRDVFARLLYGFNISVSFGIGLTLISYLIGVSLGAAMGYFGGKFDLIFQRFIEIWSTLPLLFVVIIISSIIRPTFSILIVILAMIYWTSMTYFMRAEFYREKTKDYVAAAIAMGQSNSTIIFKHILPNSLVPIITYFPFNVIGGISSLVALDFLGFGLPPPTPSWGQMVSVGLKSISKWWMVLSPLGALFLTLLTIVFIGEAVREAFDPKVFSRLR</sequence>
<dbReference type="Pfam" id="PF00528">
    <property type="entry name" value="BPD_transp_1"/>
    <property type="match status" value="1"/>
</dbReference>
<proteinExistence type="inferred from homology"/>
<dbReference type="SUPFAM" id="SSF161098">
    <property type="entry name" value="MetI-like"/>
    <property type="match status" value="1"/>
</dbReference>
<feature type="transmembrane region" description="Helical" evidence="5">
    <location>
        <begin position="258"/>
        <end position="277"/>
    </location>
</feature>
<feature type="domain" description="ABC transmembrane type-1" evidence="6">
    <location>
        <begin position="164"/>
        <end position="352"/>
    </location>
</feature>
<gene>
    <name evidence="7" type="ORF">ACFL27_00550</name>
</gene>
<evidence type="ECO:0000313" key="8">
    <source>
        <dbReference type="Proteomes" id="UP001594351"/>
    </source>
</evidence>
<comment type="subcellular location">
    <subcellularLocation>
        <location evidence="5">Cell membrane</location>
        <topology evidence="5">Multi-pass membrane protein</topology>
    </subcellularLocation>
    <subcellularLocation>
        <location evidence="1">Membrane</location>
        <topology evidence="1">Multi-pass membrane protein</topology>
    </subcellularLocation>
</comment>
<accession>A0ABV6YR36</accession>
<evidence type="ECO:0000256" key="3">
    <source>
        <dbReference type="ARBA" id="ARBA00022989"/>
    </source>
</evidence>
<dbReference type="CDD" id="cd06261">
    <property type="entry name" value="TM_PBP2"/>
    <property type="match status" value="1"/>
</dbReference>
<evidence type="ECO:0000259" key="6">
    <source>
        <dbReference type="PROSITE" id="PS50928"/>
    </source>
</evidence>
<protein>
    <submittedName>
        <fullName evidence="7">ABC transporter permease subunit</fullName>
    </submittedName>
</protein>
<evidence type="ECO:0000256" key="1">
    <source>
        <dbReference type="ARBA" id="ARBA00004141"/>
    </source>
</evidence>
<dbReference type="InterPro" id="IPR035906">
    <property type="entry name" value="MetI-like_sf"/>
</dbReference>
<keyword evidence="8" id="KW-1185">Reference proteome</keyword>
<reference evidence="7 8" key="1">
    <citation type="submission" date="2024-09" db="EMBL/GenBank/DDBJ databases">
        <title>Laminarin stimulates single cell rates of sulfate reduction while oxygen inhibits transcriptomic activity in coastal marine sediment.</title>
        <authorList>
            <person name="Lindsay M."/>
            <person name="Orcutt B."/>
            <person name="Emerson D."/>
            <person name="Stepanauskas R."/>
            <person name="D'Angelo T."/>
        </authorList>
    </citation>
    <scope>NUCLEOTIDE SEQUENCE [LARGE SCALE GENOMIC DNA]</scope>
    <source>
        <strain evidence="7">SAG AM-311-K15</strain>
    </source>
</reference>
<evidence type="ECO:0000256" key="5">
    <source>
        <dbReference type="RuleBase" id="RU363032"/>
    </source>
</evidence>
<organism evidence="7 8">
    <name type="scientific">candidate division CSSED10-310 bacterium</name>
    <dbReference type="NCBI Taxonomy" id="2855610"/>
    <lineage>
        <taxon>Bacteria</taxon>
        <taxon>Bacteria division CSSED10-310</taxon>
    </lineage>
</organism>
<dbReference type="PANTHER" id="PTHR30325">
    <property type="entry name" value="MEMBRANE COMPONENT OF ABC TRANSPORTER"/>
    <property type="match status" value="1"/>
</dbReference>
<feature type="transmembrane region" description="Helical" evidence="5">
    <location>
        <begin position="289"/>
        <end position="310"/>
    </location>
</feature>
<feature type="transmembrane region" description="Helical" evidence="5">
    <location>
        <begin position="204"/>
        <end position="223"/>
    </location>
</feature>
<evidence type="ECO:0000313" key="7">
    <source>
        <dbReference type="EMBL" id="MFC1848672.1"/>
    </source>
</evidence>
<dbReference type="PANTHER" id="PTHR30325:SF0">
    <property type="entry name" value="INNER MEMBRANE ABC TRANSPORTER PERMEASE PROTEIN YEJE"/>
    <property type="match status" value="1"/>
</dbReference>
<comment type="similarity">
    <text evidence="5">Belongs to the binding-protein-dependent transport system permease family.</text>
</comment>
<dbReference type="InterPro" id="IPR000515">
    <property type="entry name" value="MetI-like"/>
</dbReference>